<dbReference type="InterPro" id="IPR028974">
    <property type="entry name" value="TSP_type-3_rpt"/>
</dbReference>
<dbReference type="GO" id="GO:0005509">
    <property type="term" value="F:calcium ion binding"/>
    <property type="evidence" value="ECO:0007669"/>
    <property type="project" value="InterPro"/>
</dbReference>
<dbReference type="PROSITE" id="PS51257">
    <property type="entry name" value="PROKAR_LIPOPROTEIN"/>
    <property type="match status" value="1"/>
</dbReference>
<protein>
    <recommendedName>
        <fullName evidence="6">Ricin B lectin domain-containing protein</fullName>
    </recommendedName>
</protein>
<dbReference type="SUPFAM" id="SSF50370">
    <property type="entry name" value="Ricin B-like lectins"/>
    <property type="match status" value="1"/>
</dbReference>
<evidence type="ECO:0000256" key="2">
    <source>
        <dbReference type="ARBA" id="ARBA00022837"/>
    </source>
</evidence>
<dbReference type="OrthoDB" id="5291933at2"/>
<dbReference type="Gene3D" id="4.10.1080.10">
    <property type="entry name" value="TSP type-3 repeat"/>
    <property type="match status" value="1"/>
</dbReference>
<dbReference type="SUPFAM" id="SSF103647">
    <property type="entry name" value="TSP type-3 repeat"/>
    <property type="match status" value="1"/>
</dbReference>
<evidence type="ECO:0000313" key="5">
    <source>
        <dbReference type="Proteomes" id="UP000441399"/>
    </source>
</evidence>
<dbReference type="InterPro" id="IPR035992">
    <property type="entry name" value="Ricin_B-like_lectins"/>
</dbReference>
<organism evidence="4 5">
    <name type="scientific">BD1-7 clade bacterium</name>
    <dbReference type="NCBI Taxonomy" id="2029982"/>
    <lineage>
        <taxon>Bacteria</taxon>
        <taxon>Pseudomonadati</taxon>
        <taxon>Pseudomonadota</taxon>
        <taxon>Gammaproteobacteria</taxon>
        <taxon>Cellvibrionales</taxon>
        <taxon>Spongiibacteraceae</taxon>
        <taxon>BD1-7 clade</taxon>
    </lineage>
</organism>
<accession>A0A5S9R1S0</accession>
<dbReference type="Gene3D" id="2.80.10.50">
    <property type="match status" value="1"/>
</dbReference>
<dbReference type="InterPro" id="IPR003367">
    <property type="entry name" value="Thrombospondin_3-like_rpt"/>
</dbReference>
<dbReference type="GO" id="GO:0007155">
    <property type="term" value="P:cell adhesion"/>
    <property type="evidence" value="ECO:0007669"/>
    <property type="project" value="InterPro"/>
</dbReference>
<dbReference type="Pfam" id="PF02412">
    <property type="entry name" value="TSP_3"/>
    <property type="match status" value="2"/>
</dbReference>
<sequence>MKTSRIAALACAPVLAYSLSGCINEANYSVSQPSSKTKYVGIDDAAPPVDLGLGTLPGEFVVKYDENPGTVNIYLNGNQIEKHFSFGPKQAVADVSALSDYLKQGENILTVNPLGFGPTTTFTLDSKGPSVVIETVEYSNPADKTTGTVNITGKLNDASSIDSLVMKTGMREQPLGNEVTATLDGNNFSINNVAVSFNDQGTVKPYDLFGFTAQDQHGYQQEISLLRNGAPIDPLMAIRIDEVMLLQLVGFISDSASCKTGTDTSGYASPRDLTENEVCTGFPPGTPFLDNLEKLSSGIMQDITIEEMHIQNMEMRSLSFDENGDFVLDLTMYPQSWSAANDPANPINGQVDNKSQVGVYVIVSLKALGIPITMDLFIESVDVKAKVAFSMVNRELTVEVTPATDASALDMHDLEIENGTALGINISGLLQSLIAGGGLDGIILSTIQGALDENLTSLQFPLTFGKTFDTPPDADDFKIDILPESAGTNAGVGDTAGNLSMDYTGVFEALSVTPNVPQTLGSYYVNDGDLPPVAEADGSDTSSLVVSVNTNMINQMMLTMFNAGLMHINVLSGDITGITPHLEVQGNSIPVFFGPDGLDDSMGAENATRTRLIPTTPPNFRMLGEGTTQANISYVGATMEVDQNVCSGGTCEWKNRFKVNLDIEAGVTLDSRDDVLFMTINGNPAVQINSLEDNLDLPFGLKLSDSLVQSALDLMLAVVVPQVAETELKITVSELCALVDPEADASNCWSSTMETDSVSSQGGHLSFKMGIDRDLDGDGVDVLVDNCPFVANPTQTDADNNGIGLACEPDTDLDTIVDEADNCKFTASLDQSDADGDGTGNLCDIDYLADDKWVHLRNGTGKCLARNGNGNAPIAADCADTETQRWYMEVEDGGSYWSFNNQAKNQHLRLRGDCCTTASSAKVTGGDPEGDGGVVAESGKFNLKNSNFDALPFEITAKRWVNNDCLIMDGDGDADADNDCNADEHERSWGIFVEGELRYGPKSGL</sequence>
<evidence type="ECO:0000313" key="4">
    <source>
        <dbReference type="EMBL" id="CAA0125721.1"/>
    </source>
</evidence>
<name>A0A5S9R1S0_9GAMM</name>
<keyword evidence="5" id="KW-1185">Reference proteome</keyword>
<proteinExistence type="predicted"/>
<feature type="chain" id="PRO_5025044849" description="Ricin B lectin domain-containing protein" evidence="3">
    <location>
        <begin position="17"/>
        <end position="1005"/>
    </location>
</feature>
<evidence type="ECO:0008006" key="6">
    <source>
        <dbReference type="Google" id="ProtNLM"/>
    </source>
</evidence>
<dbReference type="PANTHER" id="PTHR10199">
    <property type="entry name" value="THROMBOSPONDIN"/>
    <property type="match status" value="1"/>
</dbReference>
<evidence type="ECO:0000256" key="3">
    <source>
        <dbReference type="SAM" id="SignalP"/>
    </source>
</evidence>
<gene>
    <name evidence="4" type="ORF">OPDIPICF_03570</name>
</gene>
<reference evidence="4 5" key="1">
    <citation type="submission" date="2019-11" db="EMBL/GenBank/DDBJ databases">
        <authorList>
            <person name="Holert J."/>
        </authorList>
    </citation>
    <scope>NUCLEOTIDE SEQUENCE [LARGE SCALE GENOMIC DNA]</scope>
    <source>
        <strain evidence="4">SB11_3</strain>
    </source>
</reference>
<evidence type="ECO:0000256" key="1">
    <source>
        <dbReference type="ARBA" id="ARBA00022729"/>
    </source>
</evidence>
<keyword evidence="2" id="KW-0106">Calcium</keyword>
<dbReference type="AlphaFoldDB" id="A0A5S9R1S0"/>
<dbReference type="Proteomes" id="UP000441399">
    <property type="component" value="Unassembled WGS sequence"/>
</dbReference>
<feature type="signal peptide" evidence="3">
    <location>
        <begin position="1"/>
        <end position="16"/>
    </location>
</feature>
<keyword evidence="1 3" id="KW-0732">Signal</keyword>
<dbReference type="EMBL" id="CACSIO010000062">
    <property type="protein sequence ID" value="CAA0125721.1"/>
    <property type="molecule type" value="Genomic_DNA"/>
</dbReference>